<evidence type="ECO:0000313" key="2">
    <source>
        <dbReference type="EMBL" id="KAF4628647.1"/>
    </source>
</evidence>
<accession>A0A8H4W016</accession>
<feature type="compositionally biased region" description="Basic and acidic residues" evidence="1">
    <location>
        <begin position="167"/>
        <end position="176"/>
    </location>
</feature>
<organism evidence="2 3">
    <name type="scientific">Cudoniella acicularis</name>
    <dbReference type="NCBI Taxonomy" id="354080"/>
    <lineage>
        <taxon>Eukaryota</taxon>
        <taxon>Fungi</taxon>
        <taxon>Dikarya</taxon>
        <taxon>Ascomycota</taxon>
        <taxon>Pezizomycotina</taxon>
        <taxon>Leotiomycetes</taxon>
        <taxon>Helotiales</taxon>
        <taxon>Tricladiaceae</taxon>
        <taxon>Cudoniella</taxon>
    </lineage>
</organism>
<proteinExistence type="predicted"/>
<dbReference type="AlphaFoldDB" id="A0A8H4W016"/>
<name>A0A8H4W016_9HELO</name>
<evidence type="ECO:0000256" key="1">
    <source>
        <dbReference type="SAM" id="MobiDB-lite"/>
    </source>
</evidence>
<feature type="region of interest" description="Disordered" evidence="1">
    <location>
        <begin position="124"/>
        <end position="176"/>
    </location>
</feature>
<reference evidence="2 3" key="1">
    <citation type="submission" date="2020-03" db="EMBL/GenBank/DDBJ databases">
        <title>Draft Genome Sequence of Cudoniella acicularis.</title>
        <authorList>
            <person name="Buettner E."/>
            <person name="Kellner H."/>
        </authorList>
    </citation>
    <scope>NUCLEOTIDE SEQUENCE [LARGE SCALE GENOMIC DNA]</scope>
    <source>
        <strain evidence="2 3">DSM 108380</strain>
    </source>
</reference>
<feature type="compositionally biased region" description="Acidic residues" evidence="1">
    <location>
        <begin position="126"/>
        <end position="140"/>
    </location>
</feature>
<protein>
    <submittedName>
        <fullName evidence="2">Uncharacterized protein</fullName>
    </submittedName>
</protein>
<evidence type="ECO:0000313" key="3">
    <source>
        <dbReference type="Proteomes" id="UP000566819"/>
    </source>
</evidence>
<comment type="caution">
    <text evidence="2">The sequence shown here is derived from an EMBL/GenBank/DDBJ whole genome shotgun (WGS) entry which is preliminary data.</text>
</comment>
<gene>
    <name evidence="2" type="ORF">G7Y89_g9507</name>
</gene>
<keyword evidence="3" id="KW-1185">Reference proteome</keyword>
<sequence length="176" mass="19225">MREGETVKFAMACMKALMSLEAGYPSWSLRGVTCRDQLDSEELCELGGGSDVLINTSIPRHCEYPPSSGHSLSLREGFGEGIQEWDGNLRMDFAPRRLKSVVTSGNTGKRGAGDEGHEQAISLIGNEEEKEDSSLEEDAPDGAVHAPHVVSHRLSNGDDVGAYDWKGAYEDKDIRR</sequence>
<dbReference type="Proteomes" id="UP000566819">
    <property type="component" value="Unassembled WGS sequence"/>
</dbReference>
<dbReference type="EMBL" id="JAAMPI010000782">
    <property type="protein sequence ID" value="KAF4628647.1"/>
    <property type="molecule type" value="Genomic_DNA"/>
</dbReference>